<dbReference type="CDD" id="cd07516">
    <property type="entry name" value="HAD_Pase"/>
    <property type="match status" value="1"/>
</dbReference>
<dbReference type="InterPro" id="IPR023214">
    <property type="entry name" value="HAD_sf"/>
</dbReference>
<dbReference type="PRINTS" id="PR00119">
    <property type="entry name" value="CATATPASE"/>
</dbReference>
<accession>A0A1K1ZKZ1</accession>
<dbReference type="SUPFAM" id="SSF56784">
    <property type="entry name" value="HAD-like"/>
    <property type="match status" value="1"/>
</dbReference>
<dbReference type="InterPro" id="IPR006379">
    <property type="entry name" value="HAD-SF_hydro_IIB"/>
</dbReference>
<protein>
    <submittedName>
        <fullName evidence="1">5-amino-6-ribitylamino-2,4(1H, 3H)-pyrimidinedione 5'-phosphate phosphatase / 5' nucleotidase</fullName>
        <ecNumber evidence="1">3.1.3.-</ecNumber>
    </submittedName>
</protein>
<accession>A0A653LG86</accession>
<dbReference type="NCBIfam" id="TIGR01484">
    <property type="entry name" value="HAD-SF-IIB"/>
    <property type="match status" value="1"/>
</dbReference>
<dbReference type="Pfam" id="PF08282">
    <property type="entry name" value="Hydrolase_3"/>
    <property type="match status" value="1"/>
</dbReference>
<evidence type="ECO:0000313" key="1">
    <source>
        <dbReference type="EMBL" id="VXA91140.1"/>
    </source>
</evidence>
<dbReference type="InterPro" id="IPR036412">
    <property type="entry name" value="HAD-like_sf"/>
</dbReference>
<dbReference type="PANTHER" id="PTHR10000:SF55">
    <property type="entry name" value="5-AMINO-6-(5-PHOSPHO-D-RIBITYLAMINO)URACIL PHOSPHATASE YCSE"/>
    <property type="match status" value="1"/>
</dbReference>
<dbReference type="GO" id="GO:0000287">
    <property type="term" value="F:magnesium ion binding"/>
    <property type="evidence" value="ECO:0007669"/>
    <property type="project" value="TreeGrafter"/>
</dbReference>
<dbReference type="SFLD" id="SFLDG01140">
    <property type="entry name" value="C2.B:_Phosphomannomutase_and_P"/>
    <property type="match status" value="1"/>
</dbReference>
<dbReference type="GeneID" id="66362041"/>
<dbReference type="PANTHER" id="PTHR10000">
    <property type="entry name" value="PHOSPHOSERINE PHOSPHATASE"/>
    <property type="match status" value="1"/>
</dbReference>
<dbReference type="SFLD" id="SFLDS00003">
    <property type="entry name" value="Haloacid_Dehalogenase"/>
    <property type="match status" value="1"/>
</dbReference>
<dbReference type="SFLD" id="SFLDG01144">
    <property type="entry name" value="C2.B.4:_PGP_Like"/>
    <property type="match status" value="1"/>
</dbReference>
<name>A0A1K1ZKZ1_BACAB</name>
<keyword evidence="1" id="KW-0378">Hydrolase</keyword>
<dbReference type="Proteomes" id="UP000433089">
    <property type="component" value="Unassembled WGS sequence"/>
</dbReference>
<gene>
    <name evidence="1" type="primary">ribZ</name>
    <name evidence="1" type="ORF">BACI348_110029</name>
</gene>
<dbReference type="AlphaFoldDB" id="A0A1K1ZKZ1"/>
<dbReference type="Gene3D" id="3.30.1240.10">
    <property type="match status" value="2"/>
</dbReference>
<proteinExistence type="predicted"/>
<dbReference type="Gene3D" id="3.40.50.1000">
    <property type="entry name" value="HAD superfamily/HAD-like"/>
    <property type="match status" value="2"/>
</dbReference>
<evidence type="ECO:0000313" key="2">
    <source>
        <dbReference type="Proteomes" id="UP000433089"/>
    </source>
</evidence>
<dbReference type="EMBL" id="CABWLH010000003">
    <property type="protein sequence ID" value="VXA91140.1"/>
    <property type="molecule type" value="Genomic_DNA"/>
</dbReference>
<organism evidence="1 2">
    <name type="scientific">Bacillus altitudinis</name>
    <dbReference type="NCBI Taxonomy" id="293387"/>
    <lineage>
        <taxon>Bacteria</taxon>
        <taxon>Bacillati</taxon>
        <taxon>Bacillota</taxon>
        <taxon>Bacilli</taxon>
        <taxon>Bacillales</taxon>
        <taxon>Bacillaceae</taxon>
        <taxon>Bacillus</taxon>
    </lineage>
</organism>
<dbReference type="GO" id="GO:0005829">
    <property type="term" value="C:cytosol"/>
    <property type="evidence" value="ECO:0007669"/>
    <property type="project" value="TreeGrafter"/>
</dbReference>
<reference evidence="1 2" key="1">
    <citation type="submission" date="2019-10" db="EMBL/GenBank/DDBJ databases">
        <authorList>
            <person name="Karimi E."/>
        </authorList>
    </citation>
    <scope>NUCLEOTIDE SEQUENCE [LARGE SCALE GENOMIC DNA]</scope>
    <source>
        <strain evidence="1">Bacillus sp. 348</strain>
    </source>
</reference>
<sequence>MIQSGVLNLSTQADKKDIRLIAIDMDGTLLNSEHVIPEENKQAIKEAEAKGVHVVISTGRTLMTCRELVEPLKLSSYLVTANGSEIWDSNFQLIERELLHPDHVQMMWDLKNRYETDYWASTVDKVWRGEFPERIHDHEWLKFGFDIHDDAVREEVLHTLKTNGQLEITNSSPTNIEVNAAGINKAAALAKVAERIGCTMDNVMSLGDSLNDMAMIQEAGLGIAMGNAQEVVKEAADWITAPNTEHGVAKAIQHWVLSK</sequence>
<dbReference type="EC" id="3.1.3.-" evidence="1"/>
<dbReference type="GO" id="GO:0016791">
    <property type="term" value="F:phosphatase activity"/>
    <property type="evidence" value="ECO:0007669"/>
    <property type="project" value="TreeGrafter"/>
</dbReference>
<dbReference type="PROSITE" id="PS01228">
    <property type="entry name" value="COF_1"/>
    <property type="match status" value="1"/>
</dbReference>
<dbReference type="PROSITE" id="PS01229">
    <property type="entry name" value="COF_2"/>
    <property type="match status" value="1"/>
</dbReference>
<dbReference type="RefSeq" id="WP_370539173.1">
    <property type="nucleotide sequence ID" value="NZ_BPWB01000006.1"/>
</dbReference>